<gene>
    <name evidence="2" type="ORF">AN936_11100</name>
</gene>
<dbReference type="PANTHER" id="PTHR47829">
    <property type="entry name" value="HYDROLASE, PUTATIVE (AFU_ORTHOLOGUE AFUA_1G12880)-RELATED"/>
    <property type="match status" value="1"/>
</dbReference>
<accession>A0A0N9U6N8</accession>
<dbReference type="SUPFAM" id="SSF56112">
    <property type="entry name" value="Protein kinase-like (PK-like)"/>
    <property type="match status" value="1"/>
</dbReference>
<dbReference type="GO" id="GO:0016740">
    <property type="term" value="F:transferase activity"/>
    <property type="evidence" value="ECO:0007669"/>
    <property type="project" value="UniProtKB-KW"/>
</dbReference>
<dbReference type="InterPro" id="IPR041726">
    <property type="entry name" value="ACAD10_11_N"/>
</dbReference>
<dbReference type="PANTHER" id="PTHR47829:SF3">
    <property type="entry name" value="AMINOGLYCOSIDE PHOSPHOTRANSFERASE DOMAIN-CONTAINING PROTEIN"/>
    <property type="match status" value="1"/>
</dbReference>
<dbReference type="Gene3D" id="3.30.200.20">
    <property type="entry name" value="Phosphorylase Kinase, domain 1"/>
    <property type="match status" value="1"/>
</dbReference>
<protein>
    <submittedName>
        <fullName evidence="2">Aminoglycoside phosphotransferase</fullName>
    </submittedName>
</protein>
<reference evidence="2 3" key="1">
    <citation type="journal article" date="2015" name="Genome Announc.">
        <title>Complete Genome Sequence of Polypropylene Glycol- and Polyethylene Glycol-Degrading Sphingopyxis macrogoltabida Strain EY-1.</title>
        <authorList>
            <person name="Ohtsubo Y."/>
            <person name="Nagata Y."/>
            <person name="Numata M."/>
            <person name="Tsuchikane K."/>
            <person name="Hosoyama A."/>
            <person name="Yamazoe A."/>
            <person name="Tsuda M."/>
            <person name="Fujita N."/>
            <person name="Kawai F."/>
        </authorList>
    </citation>
    <scope>NUCLEOTIDE SEQUENCE [LARGE SCALE GENOMIC DNA]</scope>
    <source>
        <strain evidence="2 3">EY-1</strain>
    </source>
</reference>
<keyword evidence="2" id="KW-0808">Transferase</keyword>
<dbReference type="CDD" id="cd05154">
    <property type="entry name" value="ACAD10_11_N-like"/>
    <property type="match status" value="1"/>
</dbReference>
<evidence type="ECO:0000313" key="3">
    <source>
        <dbReference type="Proteomes" id="UP000058074"/>
    </source>
</evidence>
<dbReference type="EMBL" id="CP012700">
    <property type="protein sequence ID" value="ALH80896.1"/>
    <property type="molecule type" value="Genomic_DNA"/>
</dbReference>
<proteinExistence type="predicted"/>
<dbReference type="AlphaFoldDB" id="A0A0N9U6N8"/>
<name>A0A0N9U6N8_SPHMC</name>
<dbReference type="Proteomes" id="UP000058074">
    <property type="component" value="Chromosome"/>
</dbReference>
<evidence type="ECO:0000313" key="2">
    <source>
        <dbReference type="EMBL" id="ALH80896.1"/>
    </source>
</evidence>
<dbReference type="Gene3D" id="3.90.1200.10">
    <property type="match status" value="1"/>
</dbReference>
<feature type="domain" description="Aminoglycoside phosphotransferase" evidence="1">
    <location>
        <begin position="41"/>
        <end position="293"/>
    </location>
</feature>
<dbReference type="InterPro" id="IPR052898">
    <property type="entry name" value="ACAD10-like"/>
</dbReference>
<organism evidence="2 3">
    <name type="scientific">Sphingopyxis macrogoltabida</name>
    <name type="common">Sphingomonas macrogoltabidus</name>
    <dbReference type="NCBI Taxonomy" id="33050"/>
    <lineage>
        <taxon>Bacteria</taxon>
        <taxon>Pseudomonadati</taxon>
        <taxon>Pseudomonadota</taxon>
        <taxon>Alphaproteobacteria</taxon>
        <taxon>Sphingomonadales</taxon>
        <taxon>Sphingomonadaceae</taxon>
        <taxon>Sphingopyxis</taxon>
    </lineage>
</organism>
<dbReference type="Pfam" id="PF01636">
    <property type="entry name" value="APH"/>
    <property type="match status" value="1"/>
</dbReference>
<dbReference type="KEGG" id="smag:AN936_11100"/>
<dbReference type="InterPro" id="IPR011009">
    <property type="entry name" value="Kinase-like_dom_sf"/>
</dbReference>
<dbReference type="PATRIC" id="fig|33050.5.peg.2298"/>
<evidence type="ECO:0000259" key="1">
    <source>
        <dbReference type="Pfam" id="PF01636"/>
    </source>
</evidence>
<sequence length="354" mass="38295">MRMATDASANIGAGEVRVALDAAALETWLEANVAGYRGPLTIEQFKGGQSNPTYRLTTPGAQYVMRRKPPGELVKGAHDVLREARVLSALAPTAVPVPEVLGICDDDAVVGSAFYVMALVEGRIFWDASFGEVPVGERAAYFDAMNAVIAALHQVVPEAVGLGDFGRPGNFFARQIGRWSKQYLEDEAAGRNADMDALVEWLPQNIPADEDSGIVHGDFRCDNMIFHPTEPRVVAVLDWELSTLGSPVSDFAYHALMYRMPPDIVAGLGGADPVPLGLPSEAAYVDAYCRRTGRSEIPGWDFYVAFNFFRLAAIFHGIKGRVIRGSANSAHARERAEAFPRLASLARQAIEACG</sequence>
<dbReference type="InterPro" id="IPR002575">
    <property type="entry name" value="Aminoglycoside_PTrfase"/>
</dbReference>